<dbReference type="InterPro" id="IPR036388">
    <property type="entry name" value="WH-like_DNA-bd_sf"/>
</dbReference>
<dbReference type="Gene3D" id="1.10.10.10">
    <property type="entry name" value="Winged helix-like DNA-binding domain superfamily/Winged helix DNA-binding domain"/>
    <property type="match status" value="1"/>
</dbReference>
<dbReference type="OrthoDB" id="6706464at2"/>
<dbReference type="GO" id="GO:0003677">
    <property type="term" value="F:DNA binding"/>
    <property type="evidence" value="ECO:0007669"/>
    <property type="project" value="UniProtKB-KW"/>
</dbReference>
<dbReference type="Gene3D" id="2.60.120.10">
    <property type="entry name" value="Jelly Rolls"/>
    <property type="match status" value="1"/>
</dbReference>
<dbReference type="GO" id="GO:0003700">
    <property type="term" value="F:DNA-binding transcription factor activity"/>
    <property type="evidence" value="ECO:0007669"/>
    <property type="project" value="TreeGrafter"/>
</dbReference>
<name>A0A198GRH7_9GAMM</name>
<dbReference type="PANTHER" id="PTHR24567:SF26">
    <property type="entry name" value="REGULATORY PROTEIN YEIL"/>
    <property type="match status" value="1"/>
</dbReference>
<evidence type="ECO:0000256" key="3">
    <source>
        <dbReference type="ARBA" id="ARBA00023163"/>
    </source>
</evidence>
<protein>
    <submittedName>
        <fullName evidence="6">Putative N-ribosyl nicotinamide Crp family regulator</fullName>
    </submittedName>
</protein>
<dbReference type="SMART" id="SM00100">
    <property type="entry name" value="cNMP"/>
    <property type="match status" value="1"/>
</dbReference>
<evidence type="ECO:0000313" key="6">
    <source>
        <dbReference type="EMBL" id="OAT39480.1"/>
    </source>
</evidence>
<dbReference type="PROSITE" id="PS50042">
    <property type="entry name" value="CNMP_BINDING_3"/>
    <property type="match status" value="1"/>
</dbReference>
<dbReference type="InterPro" id="IPR014710">
    <property type="entry name" value="RmlC-like_jellyroll"/>
</dbReference>
<accession>A0A198GRH7</accession>
<keyword evidence="3" id="KW-0804">Transcription</keyword>
<feature type="domain" description="HTH crp-type" evidence="5">
    <location>
        <begin position="147"/>
        <end position="213"/>
    </location>
</feature>
<reference evidence="6 7" key="1">
    <citation type="submission" date="2016-04" db="EMBL/GenBank/DDBJ databases">
        <title>ATOL: Assembling a taxonomically balanced genome-scale reconstruction of the evolutionary history of the Enterobacteriaceae.</title>
        <authorList>
            <person name="Plunkett G.III."/>
            <person name="Neeno-Eckwall E.C."/>
            <person name="Glasner J.D."/>
            <person name="Perna N.T."/>
        </authorList>
    </citation>
    <scope>NUCLEOTIDE SEQUENCE [LARGE SCALE GENOMIC DNA]</scope>
    <source>
        <strain evidence="6 7">ATCC 19692</strain>
    </source>
</reference>
<proteinExistence type="predicted"/>
<dbReference type="InterPro" id="IPR012318">
    <property type="entry name" value="HTH_CRP"/>
</dbReference>
<keyword evidence="7" id="KW-1185">Reference proteome</keyword>
<gene>
    <name evidence="6" type="ORF">M983_0024</name>
</gene>
<dbReference type="InterPro" id="IPR000595">
    <property type="entry name" value="cNMP-bd_dom"/>
</dbReference>
<comment type="caution">
    <text evidence="6">The sequence shown here is derived from an EMBL/GenBank/DDBJ whole genome shotgun (WGS) entry which is preliminary data.</text>
</comment>
<dbReference type="STRING" id="1354337.M983_0024"/>
<sequence length="220" mass="25417">MTNQEMRNNYISTYKLDDYLPDSLLSTLRLIKINTGDYLVTQNSQIKQLFFLVEGTLQVEHYEENGRHIIFSHEKAFSVVGDLELFLESNHTSFNAVQALTPCYLLVISLSAIKRKAQQDPKFLHFVCCELSRKLYNSSKQLSQSLYSAEFKLRRYLLFKTQQEGTLFQLEKRETIAGILGISIRQLNRALSHLAKLEIIHVKNRTISIINSKLLSEIVT</sequence>
<dbReference type="AlphaFoldDB" id="A0A198GRH7"/>
<dbReference type="PROSITE" id="PS51063">
    <property type="entry name" value="HTH_CRP_2"/>
    <property type="match status" value="1"/>
</dbReference>
<keyword evidence="2" id="KW-0238">DNA-binding</keyword>
<keyword evidence="1" id="KW-0805">Transcription regulation</keyword>
<evidence type="ECO:0000256" key="1">
    <source>
        <dbReference type="ARBA" id="ARBA00023015"/>
    </source>
</evidence>
<evidence type="ECO:0000313" key="7">
    <source>
        <dbReference type="Proteomes" id="UP000094023"/>
    </source>
</evidence>
<dbReference type="Pfam" id="PF13545">
    <property type="entry name" value="HTH_Crp_2"/>
    <property type="match status" value="1"/>
</dbReference>
<dbReference type="SUPFAM" id="SSF51206">
    <property type="entry name" value="cAMP-binding domain-like"/>
    <property type="match status" value="1"/>
</dbReference>
<dbReference type="EMBL" id="LXEN01000001">
    <property type="protein sequence ID" value="OAT39480.1"/>
    <property type="molecule type" value="Genomic_DNA"/>
</dbReference>
<dbReference type="SUPFAM" id="SSF46785">
    <property type="entry name" value="Winged helix' DNA-binding domain"/>
    <property type="match status" value="1"/>
</dbReference>
<dbReference type="InterPro" id="IPR018490">
    <property type="entry name" value="cNMP-bd_dom_sf"/>
</dbReference>
<evidence type="ECO:0000259" key="4">
    <source>
        <dbReference type="PROSITE" id="PS50042"/>
    </source>
</evidence>
<dbReference type="InterPro" id="IPR050397">
    <property type="entry name" value="Env_Response_Regulators"/>
</dbReference>
<dbReference type="PANTHER" id="PTHR24567">
    <property type="entry name" value="CRP FAMILY TRANSCRIPTIONAL REGULATORY PROTEIN"/>
    <property type="match status" value="1"/>
</dbReference>
<dbReference type="Proteomes" id="UP000094023">
    <property type="component" value="Unassembled WGS sequence"/>
</dbReference>
<evidence type="ECO:0000259" key="5">
    <source>
        <dbReference type="PROSITE" id="PS51063"/>
    </source>
</evidence>
<organism evidence="6 7">
    <name type="scientific">Proteus myxofaciens ATCC 19692</name>
    <dbReference type="NCBI Taxonomy" id="1354337"/>
    <lineage>
        <taxon>Bacteria</taxon>
        <taxon>Pseudomonadati</taxon>
        <taxon>Pseudomonadota</taxon>
        <taxon>Gammaproteobacteria</taxon>
        <taxon>Enterobacterales</taxon>
        <taxon>Morganellaceae</taxon>
        <taxon>Proteus</taxon>
    </lineage>
</organism>
<dbReference type="Pfam" id="PF00027">
    <property type="entry name" value="cNMP_binding"/>
    <property type="match status" value="1"/>
</dbReference>
<dbReference type="InterPro" id="IPR036390">
    <property type="entry name" value="WH_DNA-bd_sf"/>
</dbReference>
<dbReference type="CDD" id="cd00038">
    <property type="entry name" value="CAP_ED"/>
    <property type="match status" value="1"/>
</dbReference>
<feature type="domain" description="Cyclic nucleotide-binding" evidence="4">
    <location>
        <begin position="12"/>
        <end position="115"/>
    </location>
</feature>
<dbReference type="GO" id="GO:0005829">
    <property type="term" value="C:cytosol"/>
    <property type="evidence" value="ECO:0007669"/>
    <property type="project" value="TreeGrafter"/>
</dbReference>
<evidence type="ECO:0000256" key="2">
    <source>
        <dbReference type="ARBA" id="ARBA00023125"/>
    </source>
</evidence>